<name>A0A346XZ33_9ACTN</name>
<sequence length="185" mass="19769">MTQRHAWDFELTGALAAHRPTLDWLPDHLAELLPDEPVALHLLSLASDLCDAGHIHLDIVMWLLGADHLHSVIVSEEHFDRGPESVDTTFETTVSAHPLDTIVGTQLSSASHPDGTQLDVSLAVMLNTPGHTGHADPVSIEDPDVFSYAVAIQPTSLSFTVGPERTGELSSFASALLAARNGFAG</sequence>
<evidence type="ECO:0000313" key="2">
    <source>
        <dbReference type="Proteomes" id="UP000264006"/>
    </source>
</evidence>
<proteinExistence type="predicted"/>
<dbReference type="Proteomes" id="UP000264006">
    <property type="component" value="Chromosome"/>
</dbReference>
<dbReference type="RefSeq" id="WP_114591963.1">
    <property type="nucleotide sequence ID" value="NZ_CP031165.1"/>
</dbReference>
<protein>
    <submittedName>
        <fullName evidence="1">Uncharacterized protein</fullName>
    </submittedName>
</protein>
<gene>
    <name evidence="1" type="ORF">DVS28_a2801</name>
</gene>
<organism evidence="1 2">
    <name type="scientific">Euzebya pacifica</name>
    <dbReference type="NCBI Taxonomy" id="1608957"/>
    <lineage>
        <taxon>Bacteria</taxon>
        <taxon>Bacillati</taxon>
        <taxon>Actinomycetota</taxon>
        <taxon>Nitriliruptoria</taxon>
        <taxon>Euzebyales</taxon>
    </lineage>
</organism>
<dbReference type="EMBL" id="CP031165">
    <property type="protein sequence ID" value="AXV07480.1"/>
    <property type="molecule type" value="Genomic_DNA"/>
</dbReference>
<reference evidence="1 2" key="1">
    <citation type="submission" date="2018-09" db="EMBL/GenBank/DDBJ databases">
        <title>Complete genome sequence of Euzebya sp. DY32-46 isolated from seawater of Pacific Ocean.</title>
        <authorList>
            <person name="Xu L."/>
            <person name="Wu Y.-H."/>
            <person name="Xu X.-W."/>
        </authorList>
    </citation>
    <scope>NUCLEOTIDE SEQUENCE [LARGE SCALE GENOMIC DNA]</scope>
    <source>
        <strain evidence="1 2">DY32-46</strain>
    </source>
</reference>
<dbReference type="AlphaFoldDB" id="A0A346XZ33"/>
<dbReference type="KEGG" id="euz:DVS28_a2801"/>
<dbReference type="OrthoDB" id="5242278at2"/>
<keyword evidence="2" id="KW-1185">Reference proteome</keyword>
<evidence type="ECO:0000313" key="1">
    <source>
        <dbReference type="EMBL" id="AXV07480.1"/>
    </source>
</evidence>
<accession>A0A346XZ33</accession>